<dbReference type="Proteomes" id="UP000093482">
    <property type="component" value="Unassembled WGS sequence"/>
</dbReference>
<keyword evidence="4" id="KW-1185">Reference proteome</keyword>
<dbReference type="Pfam" id="PF01051">
    <property type="entry name" value="Rep3_N"/>
    <property type="match status" value="1"/>
</dbReference>
<dbReference type="Gene3D" id="1.10.10.10">
    <property type="entry name" value="Winged helix-like DNA-binding domain superfamily/Winged helix DNA-binding domain"/>
    <property type="match status" value="2"/>
</dbReference>
<dbReference type="RefSeq" id="WP_066462208.1">
    <property type="nucleotide sequence ID" value="NZ_MATO01000014.1"/>
</dbReference>
<sequence>MRKNNKLHTINFENSIKKSNQLSMAKLSQGLSLNQLQLFSFAIFSTQRNGQTKFHKSDFEQKFGLHRYKTEDAKQDTKAILNLKFSIESLQNDVFEYYNVFQFIKYDSGLFQFEWTTFILPHILELKEKYITTDLSITAQFKSAFSWLLYEYLKAHYGYWHKQMTKQEMMKLFGVESKKSYATNTADFKKKVLDVAIDELNKYTELEVWYKEKKNGRAIAAFDLHWSVPSQSTILASKSQVDELYSIIDTIENDMFNYLDVVEGLEKEELSMIKNIKRILDYRKKITDTLTATEAKNARKDLILYVRILENQLESARKLKKVLDDPNYVPFYNWLEERD</sequence>
<evidence type="ECO:0000256" key="1">
    <source>
        <dbReference type="ARBA" id="ARBA00038283"/>
    </source>
</evidence>
<dbReference type="InterPro" id="IPR000525">
    <property type="entry name" value="Initiator_Rep_WH1"/>
</dbReference>
<name>A0A1C0YZM3_9BACL</name>
<comment type="caution">
    <text evidence="3">The sequence shown here is derived from an EMBL/GenBank/DDBJ whole genome shotgun (WGS) entry which is preliminary data.</text>
</comment>
<dbReference type="InterPro" id="IPR036388">
    <property type="entry name" value="WH-like_DNA-bd_sf"/>
</dbReference>
<accession>A0A1C0YZM3</accession>
<dbReference type="GO" id="GO:0006270">
    <property type="term" value="P:DNA replication initiation"/>
    <property type="evidence" value="ECO:0007669"/>
    <property type="project" value="InterPro"/>
</dbReference>
<dbReference type="GO" id="GO:0003887">
    <property type="term" value="F:DNA-directed DNA polymerase activity"/>
    <property type="evidence" value="ECO:0007669"/>
    <property type="project" value="InterPro"/>
</dbReference>
<organism evidence="3 4">
    <name type="scientific">Caryophanon latum</name>
    <dbReference type="NCBI Taxonomy" id="33977"/>
    <lineage>
        <taxon>Bacteria</taxon>
        <taxon>Bacillati</taxon>
        <taxon>Bacillota</taxon>
        <taxon>Bacilli</taxon>
        <taxon>Bacillales</taxon>
        <taxon>Caryophanaceae</taxon>
        <taxon>Caryophanon</taxon>
    </lineage>
</organism>
<dbReference type="EMBL" id="MATO01000014">
    <property type="protein sequence ID" value="OCS92637.1"/>
    <property type="molecule type" value="Genomic_DNA"/>
</dbReference>
<protein>
    <recommendedName>
        <fullName evidence="2">Initiator Rep protein WH1 domain-containing protein</fullName>
    </recommendedName>
</protein>
<evidence type="ECO:0000259" key="2">
    <source>
        <dbReference type="Pfam" id="PF01051"/>
    </source>
</evidence>
<dbReference type="Pfam" id="PF21205">
    <property type="entry name" value="Rep3_C"/>
    <property type="match status" value="1"/>
</dbReference>
<evidence type="ECO:0000313" key="3">
    <source>
        <dbReference type="EMBL" id="OCS92637.1"/>
    </source>
</evidence>
<proteinExistence type="inferred from homology"/>
<reference evidence="3 4" key="1">
    <citation type="submission" date="2016-07" db="EMBL/GenBank/DDBJ databases">
        <title>Caryophanon latum genome sequencing.</title>
        <authorList>
            <person name="Verma A."/>
            <person name="Pal Y."/>
            <person name="Krishnamurthi S."/>
        </authorList>
    </citation>
    <scope>NUCLEOTIDE SEQUENCE [LARGE SCALE GENOMIC DNA]</scope>
    <source>
        <strain evidence="3 4">DSM 14151</strain>
    </source>
</reference>
<gene>
    <name evidence="3" type="ORF">A6K76_06040</name>
</gene>
<comment type="similarity">
    <text evidence="1">Belongs to the initiator RepB protein family.</text>
</comment>
<dbReference type="AlphaFoldDB" id="A0A1C0YZM3"/>
<dbReference type="SUPFAM" id="SSF46785">
    <property type="entry name" value="Winged helix' DNA-binding domain"/>
    <property type="match status" value="2"/>
</dbReference>
<dbReference type="OrthoDB" id="2156930at2"/>
<evidence type="ECO:0000313" key="4">
    <source>
        <dbReference type="Proteomes" id="UP000093482"/>
    </source>
</evidence>
<dbReference type="InterPro" id="IPR036390">
    <property type="entry name" value="WH_DNA-bd_sf"/>
</dbReference>
<feature type="domain" description="Initiator Rep protein WH1" evidence="2">
    <location>
        <begin position="16"/>
        <end position="154"/>
    </location>
</feature>